<evidence type="ECO:0000313" key="2">
    <source>
        <dbReference type="EMBL" id="MXP13657.1"/>
    </source>
</evidence>
<dbReference type="Pfam" id="PF01590">
    <property type="entry name" value="GAF"/>
    <property type="match status" value="1"/>
</dbReference>
<name>A0A6L7GCM5_9SPHN</name>
<dbReference type="Gene3D" id="3.30.450.40">
    <property type="match status" value="1"/>
</dbReference>
<dbReference type="AlphaFoldDB" id="A0A6L7GCM5"/>
<protein>
    <submittedName>
        <fullName evidence="2">GAF domain-containing protein</fullName>
    </submittedName>
</protein>
<dbReference type="Proteomes" id="UP000473531">
    <property type="component" value="Unassembled WGS sequence"/>
</dbReference>
<feature type="domain" description="GAF" evidence="1">
    <location>
        <begin position="24"/>
        <end position="167"/>
    </location>
</feature>
<organism evidence="2 3">
    <name type="scientific">Allopontixanthobacter confluentis</name>
    <dbReference type="NCBI Taxonomy" id="1849021"/>
    <lineage>
        <taxon>Bacteria</taxon>
        <taxon>Pseudomonadati</taxon>
        <taxon>Pseudomonadota</taxon>
        <taxon>Alphaproteobacteria</taxon>
        <taxon>Sphingomonadales</taxon>
        <taxon>Erythrobacteraceae</taxon>
        <taxon>Allopontixanthobacter</taxon>
    </lineage>
</organism>
<dbReference type="PANTHER" id="PTHR43102:SF2">
    <property type="entry name" value="GAF DOMAIN-CONTAINING PROTEIN"/>
    <property type="match status" value="1"/>
</dbReference>
<gene>
    <name evidence="2" type="ORF">GRI44_02670</name>
</gene>
<dbReference type="InterPro" id="IPR003018">
    <property type="entry name" value="GAF"/>
</dbReference>
<evidence type="ECO:0000313" key="3">
    <source>
        <dbReference type="Proteomes" id="UP000473531"/>
    </source>
</evidence>
<keyword evidence="3" id="KW-1185">Reference proteome</keyword>
<comment type="caution">
    <text evidence="2">The sequence shown here is derived from an EMBL/GenBank/DDBJ whole genome shotgun (WGS) entry which is preliminary data.</text>
</comment>
<dbReference type="InterPro" id="IPR029016">
    <property type="entry name" value="GAF-like_dom_sf"/>
</dbReference>
<reference evidence="2 3" key="1">
    <citation type="submission" date="2019-12" db="EMBL/GenBank/DDBJ databases">
        <title>Genomic-based taxomic classification of the family Erythrobacteraceae.</title>
        <authorList>
            <person name="Xu L."/>
        </authorList>
    </citation>
    <scope>NUCLEOTIDE SEQUENCE [LARGE SCALE GENOMIC DNA]</scope>
    <source>
        <strain evidence="2 3">KCTC 52259</strain>
    </source>
</reference>
<accession>A0A6L7GCM5</accession>
<dbReference type="SUPFAM" id="SSF55781">
    <property type="entry name" value="GAF domain-like"/>
    <property type="match status" value="1"/>
</dbReference>
<evidence type="ECO:0000259" key="1">
    <source>
        <dbReference type="SMART" id="SM00065"/>
    </source>
</evidence>
<sequence>MVNVHSAEADRLASVGSYHIIDTPPEPHFDALAQEAAHLFAAPIALISLVDENRNWFKARVGLSVSEAPRPLSFCSHAITSDDLLVVENAAIDARFMHNPLAKGDPNLRFYAGSVLKNRQGHRLGTICVIDVKLRPDVSARQLSLLEDLSGAVMKVLENRRAGIVQHEVQHHRQQNQHFHA</sequence>
<dbReference type="PANTHER" id="PTHR43102">
    <property type="entry name" value="SLR1143 PROTEIN"/>
    <property type="match status" value="1"/>
</dbReference>
<dbReference type="EMBL" id="WTYU01000001">
    <property type="protein sequence ID" value="MXP13657.1"/>
    <property type="molecule type" value="Genomic_DNA"/>
</dbReference>
<proteinExistence type="predicted"/>
<dbReference type="SMART" id="SM00065">
    <property type="entry name" value="GAF"/>
    <property type="match status" value="1"/>
</dbReference>
<dbReference type="OrthoDB" id="9812260at2"/>